<organism evidence="1 2">
    <name type="scientific">Brenneria goodwinii</name>
    <dbReference type="NCBI Taxonomy" id="1109412"/>
    <lineage>
        <taxon>Bacteria</taxon>
        <taxon>Pseudomonadati</taxon>
        <taxon>Pseudomonadota</taxon>
        <taxon>Gammaproteobacteria</taxon>
        <taxon>Enterobacterales</taxon>
        <taxon>Pectobacteriaceae</taxon>
        <taxon>Brenneria</taxon>
    </lineage>
</organism>
<sequence>MLMVRDIESPIVYQKRECAIIQKSTVSGKAESKTRRRKTLARLRMVKEGR</sequence>
<proteinExistence type="predicted"/>
<accession>A0A0G4JRU3</accession>
<dbReference type="AlphaFoldDB" id="A0A0G4JRU3"/>
<keyword evidence="2" id="KW-1185">Reference proteome</keyword>
<gene>
    <name evidence="1" type="ORF">BN1221_01052c</name>
</gene>
<name>A0A0G4JRU3_9GAMM</name>
<protein>
    <submittedName>
        <fullName evidence="1">Uncharacterized protein</fullName>
    </submittedName>
</protein>
<dbReference type="Proteomes" id="UP000044377">
    <property type="component" value="Unassembled WGS sequence"/>
</dbReference>
<dbReference type="EMBL" id="CGIG01000001">
    <property type="protein sequence ID" value="CPR14645.1"/>
    <property type="molecule type" value="Genomic_DNA"/>
</dbReference>
<evidence type="ECO:0000313" key="1">
    <source>
        <dbReference type="EMBL" id="CPR14645.1"/>
    </source>
</evidence>
<evidence type="ECO:0000313" key="2">
    <source>
        <dbReference type="Proteomes" id="UP000044377"/>
    </source>
</evidence>
<reference evidence="2" key="1">
    <citation type="submission" date="2015-01" db="EMBL/GenBank/DDBJ databases">
        <authorList>
            <person name="Paterson Steve"/>
        </authorList>
    </citation>
    <scope>NUCLEOTIDE SEQUENCE [LARGE SCALE GENOMIC DNA]</scope>
    <source>
        <strain evidence="2">OBR1</strain>
    </source>
</reference>